<dbReference type="SUPFAM" id="SSF49464">
    <property type="entry name" value="Carboxypeptidase regulatory domain-like"/>
    <property type="match status" value="1"/>
</dbReference>
<evidence type="ECO:0000259" key="11">
    <source>
        <dbReference type="Pfam" id="PF00593"/>
    </source>
</evidence>
<dbReference type="RefSeq" id="WP_405254311.1">
    <property type="nucleotide sequence ID" value="NZ_JBJGWE010000004.1"/>
</dbReference>
<dbReference type="InterPro" id="IPR023996">
    <property type="entry name" value="TonB-dep_OMP_SusC/RagA"/>
</dbReference>
<dbReference type="Pfam" id="PF00593">
    <property type="entry name" value="TonB_dep_Rec_b-barrel"/>
    <property type="match status" value="1"/>
</dbReference>
<dbReference type="InterPro" id="IPR039426">
    <property type="entry name" value="TonB-dep_rcpt-like"/>
</dbReference>
<protein>
    <submittedName>
        <fullName evidence="13">SusC/RagA family TonB-linked outer membrane protein</fullName>
    </submittedName>
</protein>
<dbReference type="PROSITE" id="PS52016">
    <property type="entry name" value="TONB_DEPENDENT_REC_3"/>
    <property type="match status" value="1"/>
</dbReference>
<dbReference type="PANTHER" id="PTHR30069">
    <property type="entry name" value="TONB-DEPENDENT OUTER MEMBRANE RECEPTOR"/>
    <property type="match status" value="1"/>
</dbReference>
<dbReference type="NCBIfam" id="TIGR04056">
    <property type="entry name" value="OMP_RagA_SusC"/>
    <property type="match status" value="1"/>
</dbReference>
<evidence type="ECO:0000313" key="13">
    <source>
        <dbReference type="EMBL" id="MFK8293603.1"/>
    </source>
</evidence>
<keyword evidence="14" id="KW-1185">Reference proteome</keyword>
<dbReference type="InterPro" id="IPR037066">
    <property type="entry name" value="Plug_dom_sf"/>
</dbReference>
<dbReference type="Pfam" id="PF13715">
    <property type="entry name" value="CarbopepD_reg_2"/>
    <property type="match status" value="1"/>
</dbReference>
<evidence type="ECO:0000256" key="1">
    <source>
        <dbReference type="ARBA" id="ARBA00004571"/>
    </source>
</evidence>
<evidence type="ECO:0000256" key="2">
    <source>
        <dbReference type="ARBA" id="ARBA00022448"/>
    </source>
</evidence>
<dbReference type="InterPro" id="IPR000531">
    <property type="entry name" value="Beta-barrel_TonB"/>
</dbReference>
<comment type="caution">
    <text evidence="13">The sequence shown here is derived from an EMBL/GenBank/DDBJ whole genome shotgun (WGS) entry which is preliminary data.</text>
</comment>
<dbReference type="Proteomes" id="UP001622370">
    <property type="component" value="Unassembled WGS sequence"/>
</dbReference>
<dbReference type="Gene3D" id="2.170.130.10">
    <property type="entry name" value="TonB-dependent receptor, plug domain"/>
    <property type="match status" value="1"/>
</dbReference>
<keyword evidence="7 8" id="KW-0998">Cell outer membrane</keyword>
<evidence type="ECO:0000256" key="3">
    <source>
        <dbReference type="ARBA" id="ARBA00022452"/>
    </source>
</evidence>
<keyword evidence="4 8" id="KW-0812">Transmembrane</keyword>
<dbReference type="Pfam" id="PF07715">
    <property type="entry name" value="Plug"/>
    <property type="match status" value="1"/>
</dbReference>
<dbReference type="Gene3D" id="2.40.170.20">
    <property type="entry name" value="TonB-dependent receptor, beta-barrel domain"/>
    <property type="match status" value="1"/>
</dbReference>
<evidence type="ECO:0000259" key="12">
    <source>
        <dbReference type="Pfam" id="PF07715"/>
    </source>
</evidence>
<dbReference type="EMBL" id="JBJGWJ010000004">
    <property type="protein sequence ID" value="MFK8293603.1"/>
    <property type="molecule type" value="Genomic_DNA"/>
</dbReference>
<keyword evidence="10" id="KW-0732">Signal</keyword>
<evidence type="ECO:0000313" key="14">
    <source>
        <dbReference type="Proteomes" id="UP001622370"/>
    </source>
</evidence>
<dbReference type="InterPro" id="IPR008969">
    <property type="entry name" value="CarboxyPept-like_regulatory"/>
</dbReference>
<dbReference type="InterPro" id="IPR036942">
    <property type="entry name" value="Beta-barrel_TonB_sf"/>
</dbReference>
<dbReference type="NCBIfam" id="TIGR04057">
    <property type="entry name" value="SusC_RagA_signa"/>
    <property type="match status" value="1"/>
</dbReference>
<accession>A0ABW8QCG5</accession>
<keyword evidence="3 8" id="KW-1134">Transmembrane beta strand</keyword>
<sequence>MREKVLTLFVFLMGVFSYSLLAQTSSVKGVVTDSEGVPLPGVSVVIKNSNRGISTDFDGNFEIRAEQGDILVFSSLGFSTQEKVVGKDKSKTMKVILMEEAQAIEEVVVVAYGTAKKQSLVGAQSTVSAKQLEMRPITNLTSALSGVAPGVQVTTSSGQPGTSSTIRIRGFGSVNAGNDPIYVVDGSIYNGLISNIAAQDIESISILKDAASTALYGSSAGNGVVLITTKAGSRAQKNTPMVTYTSNIGFSRRGQEDYEKVGAMDYYTIRWQQFFNDNKYSKNHSDIQAAGQASYDLLNAFKYQPYAGIESYYEFDKATNMWSLTKNPTIGNDVTPAMILPDGSLNPEITGLLWADDLDWEGKLYRTGIRNEHTLNVSYNTDKLKSYISAGYINEEGYRIKTNYKRMSGRANLNYDVNKWLSLGTNISYSKTNDNAPRTTGSNSSNTFSFIRSIAPIYPIHRHNEDGSYYLDKKGNRVFDYGQGRPFRGNYNPILESDLDLYSSDDDALTTRSFVEIKLLPELKLRANYSYDMLRYTTKEKYNNVLGAQPEGVLGINNYKRGTTTFTQLLDYDKVFKDIHHIHVLLGHESYEYDYYTLGASKKGAGFIGIDELGNYSEVQSASSRTDEYNKEGYFGRINYNYSDRYNVSASYRRDGTSRFHKNQRWGNFWSIGAGWHLKNEKFLKDVNWLNNLKLRVSTGETGNDALSSYYASQTTYSLVKNNTLLGLRIGTYADPSLVWEKQRNSDIALEFGVFNRLRGTVEFFNKESDDLIFSVPLPASTGIGDVDKNIGKVRNYGLEMEFTYDIINNAEVKWNVNFNGTILKNKIVSLPDHNKKDGIEFSYHKYLEGTSIYDYYLPEWIGVNANEGFAMYRLDAEKYPKLADPSNPNFKGVEKDGEMAGYTYDANYAKKHFAGSSIPDLYGGFGTNVAWKGFNLNVQMAYQLGGKAYDGGYAGLMGRDLNRGLAAHKDMYRAWRKPGDITDVPRVDAGTRGQYDSSRSDRFLISKTALMLKNVSLSYTLPSDVVKMLNVNNVQVGISGENLFLWSKRKGLNPMSNYSGVVSTTGYSYAKIITCNFSVSF</sequence>
<feature type="signal peptide" evidence="10">
    <location>
        <begin position="1"/>
        <end position="22"/>
    </location>
</feature>
<feature type="chain" id="PRO_5047032053" evidence="10">
    <location>
        <begin position="23"/>
        <end position="1082"/>
    </location>
</feature>
<evidence type="ECO:0000256" key="8">
    <source>
        <dbReference type="PROSITE-ProRule" id="PRU01360"/>
    </source>
</evidence>
<dbReference type="PANTHER" id="PTHR30069:SF37">
    <property type="entry name" value="FERRIC VIBRIOBACTIN RECEPTOR VIUA"/>
    <property type="match status" value="1"/>
</dbReference>
<evidence type="ECO:0000256" key="5">
    <source>
        <dbReference type="ARBA" id="ARBA00023077"/>
    </source>
</evidence>
<evidence type="ECO:0000256" key="9">
    <source>
        <dbReference type="RuleBase" id="RU003357"/>
    </source>
</evidence>
<reference evidence="13 14" key="1">
    <citation type="journal article" date="2016" name="Sci. Rep.">
        <title>Whole genome sequencing identifies a novel species of the genus Capnocytophaga isolated from dog and cat bite wounds in humans.</title>
        <authorList>
            <person name="Zangenah S."/>
            <person name="Abbasi N."/>
            <person name="Andersson A.F."/>
            <person name="Bergman P."/>
        </authorList>
    </citation>
    <scope>NUCLEOTIDE SEQUENCE [LARGE SCALE GENOMIC DNA]</scope>
    <source>
        <strain evidence="13 14">W5</strain>
    </source>
</reference>
<evidence type="ECO:0000256" key="4">
    <source>
        <dbReference type="ARBA" id="ARBA00022692"/>
    </source>
</evidence>
<name>A0ABW8QCG5_9FLAO</name>
<dbReference type="Gene3D" id="2.60.40.1120">
    <property type="entry name" value="Carboxypeptidase-like, regulatory domain"/>
    <property type="match status" value="1"/>
</dbReference>
<dbReference type="InterPro" id="IPR012910">
    <property type="entry name" value="Plug_dom"/>
</dbReference>
<keyword evidence="2 8" id="KW-0813">Transport</keyword>
<feature type="domain" description="TonB-dependent receptor plug" evidence="12">
    <location>
        <begin position="117"/>
        <end position="224"/>
    </location>
</feature>
<dbReference type="InterPro" id="IPR023997">
    <property type="entry name" value="TonB-dep_OMP_SusC/RagA_CS"/>
</dbReference>
<feature type="domain" description="TonB-dependent receptor-like beta-barrel" evidence="11">
    <location>
        <begin position="470"/>
        <end position="905"/>
    </location>
</feature>
<keyword evidence="6 8" id="KW-0472">Membrane</keyword>
<gene>
    <name evidence="13" type="ORF">ACI76L_07395</name>
</gene>
<evidence type="ECO:0000256" key="7">
    <source>
        <dbReference type="ARBA" id="ARBA00023237"/>
    </source>
</evidence>
<proteinExistence type="inferred from homology"/>
<keyword evidence="5 9" id="KW-0798">TonB box</keyword>
<dbReference type="SUPFAM" id="SSF56935">
    <property type="entry name" value="Porins"/>
    <property type="match status" value="1"/>
</dbReference>
<comment type="subcellular location">
    <subcellularLocation>
        <location evidence="1 8">Cell outer membrane</location>
        <topology evidence="1 8">Multi-pass membrane protein</topology>
    </subcellularLocation>
</comment>
<evidence type="ECO:0000256" key="6">
    <source>
        <dbReference type="ARBA" id="ARBA00023136"/>
    </source>
</evidence>
<comment type="similarity">
    <text evidence="8 9">Belongs to the TonB-dependent receptor family.</text>
</comment>
<organism evidence="13 14">
    <name type="scientific">Capnocytophaga stomatis</name>
    <dbReference type="NCBI Taxonomy" id="1848904"/>
    <lineage>
        <taxon>Bacteria</taxon>
        <taxon>Pseudomonadati</taxon>
        <taxon>Bacteroidota</taxon>
        <taxon>Flavobacteriia</taxon>
        <taxon>Flavobacteriales</taxon>
        <taxon>Flavobacteriaceae</taxon>
        <taxon>Capnocytophaga</taxon>
    </lineage>
</organism>
<evidence type="ECO:0000256" key="10">
    <source>
        <dbReference type="SAM" id="SignalP"/>
    </source>
</evidence>